<proteinExistence type="predicted"/>
<reference evidence="2" key="1">
    <citation type="submission" date="2022-03" db="EMBL/GenBank/DDBJ databases">
        <title>Identification of a novel bacterium isolated from mangrove sediments.</title>
        <authorList>
            <person name="Pan X."/>
        </authorList>
    </citation>
    <scope>NUCLEOTIDE SEQUENCE</scope>
    <source>
        <strain evidence="2">B2580</strain>
    </source>
</reference>
<dbReference type="Pfam" id="PF04273">
    <property type="entry name" value="BLH_phosphatase"/>
    <property type="match status" value="1"/>
</dbReference>
<name>A0ABT0B095_9SPHN</name>
<gene>
    <name evidence="2" type="ORF">MTR64_07150</name>
</gene>
<dbReference type="SUPFAM" id="SSF52799">
    <property type="entry name" value="(Phosphotyrosine protein) phosphatases II"/>
    <property type="match status" value="1"/>
</dbReference>
<protein>
    <submittedName>
        <fullName evidence="2">Protein tyrosine phosphatase family protein</fullName>
    </submittedName>
</protein>
<dbReference type="EMBL" id="JALHLE010000007">
    <property type="protein sequence ID" value="MCJ2178335.1"/>
    <property type="molecule type" value="Genomic_DNA"/>
</dbReference>
<dbReference type="Proteomes" id="UP001162880">
    <property type="component" value="Unassembled WGS sequence"/>
</dbReference>
<dbReference type="Gene3D" id="3.90.190.10">
    <property type="entry name" value="Protein tyrosine phosphatase superfamily"/>
    <property type="match status" value="1"/>
</dbReference>
<organism evidence="2 3">
    <name type="scientific">Novosphingobium album</name>
    <name type="common">ex Hu et al. 2023</name>
    <dbReference type="NCBI Taxonomy" id="2930093"/>
    <lineage>
        <taxon>Bacteria</taxon>
        <taxon>Pseudomonadati</taxon>
        <taxon>Pseudomonadota</taxon>
        <taxon>Alphaproteobacteria</taxon>
        <taxon>Sphingomonadales</taxon>
        <taxon>Sphingomonadaceae</taxon>
        <taxon>Novosphingobium</taxon>
    </lineage>
</organism>
<keyword evidence="3" id="KW-1185">Reference proteome</keyword>
<evidence type="ECO:0000313" key="2">
    <source>
        <dbReference type="EMBL" id="MCJ2178335.1"/>
    </source>
</evidence>
<dbReference type="RefSeq" id="WP_243992268.1">
    <property type="nucleotide sequence ID" value="NZ_JALHLE010000007.1"/>
</dbReference>
<dbReference type="InterPro" id="IPR029021">
    <property type="entry name" value="Prot-tyrosine_phosphatase-like"/>
</dbReference>
<feature type="domain" description="Beta-lactamase hydrolase-like protein phosphatase-like" evidence="1">
    <location>
        <begin position="17"/>
        <end position="104"/>
    </location>
</feature>
<accession>A0ABT0B095</accession>
<dbReference type="InterPro" id="IPR005939">
    <property type="entry name" value="BLH_phosphatase-like"/>
</dbReference>
<sequence length="152" mass="16741">MKDPQDIACWQRIDHRITSSGRLSPADPPRLAALGVKRVINLALGDSPGALKDEAALMAAAGLAYVHIPVPFGGPDDSHFSSFVQAMEQAGDCPVHIHCIMNWRVSAFLYRWNRMHGMDAEEAGVLMRAQWDPETSTHEDAPAWTHFIRSGP</sequence>
<evidence type="ECO:0000313" key="3">
    <source>
        <dbReference type="Proteomes" id="UP001162880"/>
    </source>
</evidence>
<evidence type="ECO:0000259" key="1">
    <source>
        <dbReference type="Pfam" id="PF04273"/>
    </source>
</evidence>
<dbReference type="CDD" id="cd14503">
    <property type="entry name" value="PTP-bact"/>
    <property type="match status" value="1"/>
</dbReference>
<comment type="caution">
    <text evidence="2">The sequence shown here is derived from an EMBL/GenBank/DDBJ whole genome shotgun (WGS) entry which is preliminary data.</text>
</comment>